<evidence type="ECO:0000313" key="2">
    <source>
        <dbReference type="EMBL" id="MEQ2544027.1"/>
    </source>
</evidence>
<feature type="domain" description="ISXO2-like transposase" evidence="1">
    <location>
        <begin position="128"/>
        <end position="276"/>
    </location>
</feature>
<name>A0ABV1GUF5_9BACT</name>
<organism evidence="2 3">
    <name type="scientific">Alistipes intestinihominis</name>
    <dbReference type="NCBI Taxonomy" id="3133172"/>
    <lineage>
        <taxon>Bacteria</taxon>
        <taxon>Pseudomonadati</taxon>
        <taxon>Bacteroidota</taxon>
        <taxon>Bacteroidia</taxon>
        <taxon>Bacteroidales</taxon>
        <taxon>Rikenellaceae</taxon>
        <taxon>Alistipes</taxon>
    </lineage>
</organism>
<dbReference type="SMART" id="SM01126">
    <property type="entry name" value="DDE_Tnp_IS1595"/>
    <property type="match status" value="1"/>
</dbReference>
<comment type="caution">
    <text evidence="2">The sequence shown here is derived from an EMBL/GenBank/DDBJ whole genome shotgun (WGS) entry which is preliminary data.</text>
</comment>
<dbReference type="PANTHER" id="PTHR47163:SF2">
    <property type="entry name" value="SI:DKEY-17M8.2"/>
    <property type="match status" value="1"/>
</dbReference>
<dbReference type="RefSeq" id="WP_349093810.1">
    <property type="nucleotide sequence ID" value="NZ_JBBMFL010000003.1"/>
</dbReference>
<keyword evidence="3" id="KW-1185">Reference proteome</keyword>
<dbReference type="Pfam" id="PF12762">
    <property type="entry name" value="DDE_Tnp_IS1595"/>
    <property type="match status" value="1"/>
</dbReference>
<protein>
    <submittedName>
        <fullName evidence="2">IS1595 family transposase</fullName>
    </submittedName>
</protein>
<evidence type="ECO:0000313" key="3">
    <source>
        <dbReference type="Proteomes" id="UP001460202"/>
    </source>
</evidence>
<accession>A0ABV1GUF5</accession>
<sequence length="305" mass="35788">MIDTNFKSLFELVSAFPTEQSCIDHLEKIRWNGNVVSPYDETSVVYKCSNNRCRCKNTHKTFNVKTGTLFESTNIELRKWFMAIWLETSHKKGISSLQLARDINVTQKTAWFMLQRIRKCFGSENDGELKNEVEIDETFVSGKNKNRHANKKVKNSQGRSFKDKTPVIGMLERKGRVVARKIASTAVEHITPEVTKNVHHEAKVITDEWCGYKQVSRIYDHAFVKHNEGEYVNGKIYTNTIEGFWGLLKRGIVGIYHSISRKHLQLYVNEFVFRYNTRHISEYERFKLFLQNMNNRLRYKELIYG</sequence>
<proteinExistence type="predicted"/>
<dbReference type="Proteomes" id="UP001460202">
    <property type="component" value="Unassembled WGS sequence"/>
</dbReference>
<dbReference type="NCBIfam" id="NF033547">
    <property type="entry name" value="transpos_IS1595"/>
    <property type="match status" value="1"/>
</dbReference>
<evidence type="ECO:0000259" key="1">
    <source>
        <dbReference type="SMART" id="SM01126"/>
    </source>
</evidence>
<reference evidence="2 3" key="1">
    <citation type="submission" date="2024-03" db="EMBL/GenBank/DDBJ databases">
        <title>Human intestinal bacterial collection.</title>
        <authorList>
            <person name="Pauvert C."/>
            <person name="Hitch T.C.A."/>
            <person name="Clavel T."/>
        </authorList>
    </citation>
    <scope>NUCLEOTIDE SEQUENCE [LARGE SCALE GENOMIC DNA]</scope>
    <source>
        <strain evidence="2 3">CLA-KB-H122</strain>
    </source>
</reference>
<dbReference type="PANTHER" id="PTHR47163">
    <property type="entry name" value="DDE_TNP_IS1595 DOMAIN-CONTAINING PROTEIN"/>
    <property type="match status" value="1"/>
</dbReference>
<dbReference type="EMBL" id="JBBMFL010000003">
    <property type="protein sequence ID" value="MEQ2544027.1"/>
    <property type="molecule type" value="Genomic_DNA"/>
</dbReference>
<gene>
    <name evidence="2" type="ORF">WMO46_03555</name>
</gene>
<dbReference type="InterPro" id="IPR024445">
    <property type="entry name" value="Tnp_ISXO2-like"/>
</dbReference>
<dbReference type="InterPro" id="IPR053164">
    <property type="entry name" value="IS1016-like_transposase"/>
</dbReference>